<dbReference type="GO" id="GO:0008168">
    <property type="term" value="F:methyltransferase activity"/>
    <property type="evidence" value="ECO:0007669"/>
    <property type="project" value="UniProtKB-KW"/>
</dbReference>
<evidence type="ECO:0000313" key="3">
    <source>
        <dbReference type="EMBL" id="QDP95205.1"/>
    </source>
</evidence>
<dbReference type="Proteomes" id="UP000319263">
    <property type="component" value="Chromosome"/>
</dbReference>
<protein>
    <recommendedName>
        <fullName evidence="5">SAM-dependent methyltransferase, MidA family</fullName>
    </recommendedName>
</protein>
<evidence type="ECO:0000256" key="2">
    <source>
        <dbReference type="ARBA" id="ARBA00022679"/>
    </source>
</evidence>
<dbReference type="InterPro" id="IPR038375">
    <property type="entry name" value="NDUFAF7_sf"/>
</dbReference>
<evidence type="ECO:0000313" key="4">
    <source>
        <dbReference type="Proteomes" id="UP000319263"/>
    </source>
</evidence>
<sequence length="350" mass="37646">MKQGGGKVTDDPSSVGPALDWQSVWAAAATGPAGFWRTHRVGGQFRTASRTSQLAEAIATLIGRSPELENVIEVGAGDGTLLTGLRTRLPGPRYAAAELRPAPAGVAPAGSGTPPDSDTEIGAGVDWRIGHWDVEQRRWHGPAAELFGDLDRPTMIICVEWLDDLPCPVVGWDGTTWRRLLVHPDGSESLGPTLRGATDDWMQHWWPDAEPGDRAECGITRDDAWRSLISALTRCGGLALMIDYGHTRDSRPRAGSLTGYVDGRQVPARPDPAINLTAHVAVDAAAAAGESAGASTEFLTDQQHALARLLPNADNPSLGTLGRLQQRSERRLLTQTLGDHRWLLQRVTPR</sequence>
<dbReference type="EMBL" id="CP041692">
    <property type="protein sequence ID" value="QDP95205.1"/>
    <property type="molecule type" value="Genomic_DNA"/>
</dbReference>
<reference evidence="3 4" key="1">
    <citation type="submission" date="2019-07" db="EMBL/GenBank/DDBJ databases">
        <title>Microlunatus dokdonensis sp. nov. isolated from the rhizospheric soil of the wild plant Elymus tsukushiensis.</title>
        <authorList>
            <person name="Ghim S.-Y."/>
            <person name="Hwang Y.-J."/>
            <person name="Son J.-S."/>
            <person name="Shin J.-H."/>
        </authorList>
    </citation>
    <scope>NUCLEOTIDE SEQUENCE [LARGE SCALE GENOMIC DNA]</scope>
    <source>
        <strain evidence="3 4">KUDC0627</strain>
    </source>
</reference>
<keyword evidence="2" id="KW-0808">Transferase</keyword>
<accession>A0A516PVI9</accession>
<evidence type="ECO:0000256" key="1">
    <source>
        <dbReference type="ARBA" id="ARBA00022603"/>
    </source>
</evidence>
<dbReference type="KEGG" id="mik:FOE78_04110"/>
<dbReference type="SUPFAM" id="SSF53335">
    <property type="entry name" value="S-adenosyl-L-methionine-dependent methyltransferases"/>
    <property type="match status" value="1"/>
</dbReference>
<name>A0A516PVI9_9ACTN</name>
<dbReference type="InterPro" id="IPR003788">
    <property type="entry name" value="NDUFAF7"/>
</dbReference>
<dbReference type="AlphaFoldDB" id="A0A516PVI9"/>
<keyword evidence="4" id="KW-1185">Reference proteome</keyword>
<keyword evidence="1" id="KW-0489">Methyltransferase</keyword>
<dbReference type="InterPro" id="IPR029063">
    <property type="entry name" value="SAM-dependent_MTases_sf"/>
</dbReference>
<gene>
    <name evidence="3" type="ORF">FOE78_04110</name>
</gene>
<dbReference type="GO" id="GO:0032259">
    <property type="term" value="P:methylation"/>
    <property type="evidence" value="ECO:0007669"/>
    <property type="project" value="UniProtKB-KW"/>
</dbReference>
<dbReference type="OrthoDB" id="4856867at2"/>
<organism evidence="3 4">
    <name type="scientific">Microlunatus elymi</name>
    <dbReference type="NCBI Taxonomy" id="2596828"/>
    <lineage>
        <taxon>Bacteria</taxon>
        <taxon>Bacillati</taxon>
        <taxon>Actinomycetota</taxon>
        <taxon>Actinomycetes</taxon>
        <taxon>Propionibacteriales</taxon>
        <taxon>Propionibacteriaceae</taxon>
        <taxon>Microlunatus</taxon>
    </lineage>
</organism>
<evidence type="ECO:0008006" key="5">
    <source>
        <dbReference type="Google" id="ProtNLM"/>
    </source>
</evidence>
<proteinExistence type="predicted"/>
<dbReference type="Gene3D" id="3.40.50.12710">
    <property type="match status" value="1"/>
</dbReference>
<dbReference type="Pfam" id="PF02636">
    <property type="entry name" value="Methyltransf_28"/>
    <property type="match status" value="1"/>
</dbReference>